<dbReference type="AlphaFoldDB" id="A0A2N3VHQ6"/>
<dbReference type="OrthoDB" id="4564689at2"/>
<dbReference type="InterPro" id="IPR025637">
    <property type="entry name" value="DUF4333"/>
</dbReference>
<feature type="domain" description="DUF4333" evidence="1">
    <location>
        <begin position="40"/>
        <end position="104"/>
    </location>
</feature>
<dbReference type="Pfam" id="PF14230">
    <property type="entry name" value="DUF4333"/>
    <property type="match status" value="1"/>
</dbReference>
<sequence>MADQQSVARTVTAVSSVVVAVCAVVVTVKVAGADLDPAEPPRVLDQTALEQQVATRLQGVGDKPVGRVTCPGSVQVVVGSQFDCETWDYLRSVKVRVEIVSDQGEIKVTRS</sequence>
<proteinExistence type="predicted"/>
<evidence type="ECO:0000313" key="2">
    <source>
        <dbReference type="EMBL" id="PKV81168.1"/>
    </source>
</evidence>
<dbReference type="EMBL" id="PJMW01000002">
    <property type="protein sequence ID" value="PKV81168.1"/>
    <property type="molecule type" value="Genomic_DNA"/>
</dbReference>
<comment type="caution">
    <text evidence="2">The sequence shown here is derived from an EMBL/GenBank/DDBJ whole genome shotgun (WGS) entry which is preliminary data.</text>
</comment>
<protein>
    <submittedName>
        <fullName evidence="2">Uncharacterized protein DUF4333</fullName>
    </submittedName>
</protein>
<dbReference type="Proteomes" id="UP000233766">
    <property type="component" value="Unassembled WGS sequence"/>
</dbReference>
<organism evidence="2 3">
    <name type="scientific">Nocardia fluminea</name>
    <dbReference type="NCBI Taxonomy" id="134984"/>
    <lineage>
        <taxon>Bacteria</taxon>
        <taxon>Bacillati</taxon>
        <taxon>Actinomycetota</taxon>
        <taxon>Actinomycetes</taxon>
        <taxon>Mycobacteriales</taxon>
        <taxon>Nocardiaceae</taxon>
        <taxon>Nocardia</taxon>
    </lineage>
</organism>
<keyword evidence="3" id="KW-1185">Reference proteome</keyword>
<name>A0A2N3VHQ6_9NOCA</name>
<accession>A0A2N3VHQ6</accession>
<dbReference type="RefSeq" id="WP_101466955.1">
    <property type="nucleotide sequence ID" value="NZ_PJMW01000002.1"/>
</dbReference>
<evidence type="ECO:0000313" key="3">
    <source>
        <dbReference type="Proteomes" id="UP000233766"/>
    </source>
</evidence>
<reference evidence="2 3" key="1">
    <citation type="submission" date="2017-12" db="EMBL/GenBank/DDBJ databases">
        <title>Sequencing the genomes of 1000 Actinobacteria strains.</title>
        <authorList>
            <person name="Klenk H.-P."/>
        </authorList>
    </citation>
    <scope>NUCLEOTIDE SEQUENCE [LARGE SCALE GENOMIC DNA]</scope>
    <source>
        <strain evidence="2 3">DSM 44489</strain>
    </source>
</reference>
<evidence type="ECO:0000259" key="1">
    <source>
        <dbReference type="Pfam" id="PF14230"/>
    </source>
</evidence>
<gene>
    <name evidence="2" type="ORF">ATK86_5630</name>
</gene>